<feature type="non-terminal residue" evidence="2">
    <location>
        <position position="30"/>
    </location>
</feature>
<evidence type="ECO:0000313" key="2">
    <source>
        <dbReference type="EMBL" id="SVE50942.1"/>
    </source>
</evidence>
<organism evidence="2">
    <name type="scientific">marine metagenome</name>
    <dbReference type="NCBI Taxonomy" id="408172"/>
    <lineage>
        <taxon>unclassified sequences</taxon>
        <taxon>metagenomes</taxon>
        <taxon>ecological metagenomes</taxon>
    </lineage>
</organism>
<feature type="transmembrane region" description="Helical" evidence="1">
    <location>
        <begin position="6"/>
        <end position="29"/>
    </location>
</feature>
<protein>
    <submittedName>
        <fullName evidence="2">Uncharacterized protein</fullName>
    </submittedName>
</protein>
<reference evidence="2" key="1">
    <citation type="submission" date="2018-05" db="EMBL/GenBank/DDBJ databases">
        <authorList>
            <person name="Lanie J.A."/>
            <person name="Ng W.-L."/>
            <person name="Kazmierczak K.M."/>
            <person name="Andrzejewski T.M."/>
            <person name="Davidsen T.M."/>
            <person name="Wayne K.J."/>
            <person name="Tettelin H."/>
            <person name="Glass J.I."/>
            <person name="Rusch D."/>
            <person name="Podicherti R."/>
            <person name="Tsui H.-C.T."/>
            <person name="Winkler M.E."/>
        </authorList>
    </citation>
    <scope>NUCLEOTIDE SEQUENCE</scope>
</reference>
<keyword evidence="1" id="KW-0472">Membrane</keyword>
<proteinExistence type="predicted"/>
<name>A0A383E286_9ZZZZ</name>
<accession>A0A383E286</accession>
<evidence type="ECO:0000256" key="1">
    <source>
        <dbReference type="SAM" id="Phobius"/>
    </source>
</evidence>
<sequence>MILHLAAPGLFVKSWGFNGIIWYILILCIV</sequence>
<keyword evidence="1" id="KW-1133">Transmembrane helix</keyword>
<dbReference type="AlphaFoldDB" id="A0A383E286"/>
<dbReference type="EMBL" id="UINC01222246">
    <property type="protein sequence ID" value="SVE50942.1"/>
    <property type="molecule type" value="Genomic_DNA"/>
</dbReference>
<gene>
    <name evidence="2" type="ORF">METZ01_LOCUS503796</name>
</gene>
<keyword evidence="1" id="KW-0812">Transmembrane</keyword>